<evidence type="ECO:0000313" key="3">
    <source>
        <dbReference type="Proteomes" id="UP000199371"/>
    </source>
</evidence>
<dbReference type="EMBL" id="FNXF01000016">
    <property type="protein sequence ID" value="SEI08052.1"/>
    <property type="molecule type" value="Genomic_DNA"/>
</dbReference>
<dbReference type="AlphaFoldDB" id="A0A1H6N6U0"/>
<protein>
    <submittedName>
        <fullName evidence="2">Uncharacterized protein</fullName>
    </submittedName>
</protein>
<dbReference type="Proteomes" id="UP000199371">
    <property type="component" value="Unassembled WGS sequence"/>
</dbReference>
<keyword evidence="1" id="KW-1133">Transmembrane helix</keyword>
<evidence type="ECO:0000313" key="2">
    <source>
        <dbReference type="EMBL" id="SEI08052.1"/>
    </source>
</evidence>
<feature type="transmembrane region" description="Helical" evidence="1">
    <location>
        <begin position="38"/>
        <end position="62"/>
    </location>
</feature>
<dbReference type="STRING" id="173990.SAMN05660691_03426"/>
<keyword evidence="1" id="KW-0812">Transmembrane</keyword>
<evidence type="ECO:0000256" key="1">
    <source>
        <dbReference type="SAM" id="Phobius"/>
    </source>
</evidence>
<proteinExistence type="predicted"/>
<feature type="transmembrane region" description="Helical" evidence="1">
    <location>
        <begin position="6"/>
        <end position="26"/>
    </location>
</feature>
<gene>
    <name evidence="2" type="ORF">SAMN05660691_03426</name>
</gene>
<accession>A0A1H6N6U0</accession>
<sequence>MTLGWTIFACIATFFAAYIVFAIGFYSSMGIQHRSRLLHAYMLSAWLWLPGSGIVGIILGIINYQNEADSSGYWIFTLPLIALAVYFAGFVLLSKKP</sequence>
<dbReference type="OrthoDB" id="9847756at2"/>
<dbReference type="RefSeq" id="WP_092795925.1">
    <property type="nucleotide sequence ID" value="NZ_FNXF01000016.1"/>
</dbReference>
<organism evidence="2 3">
    <name type="scientific">Rheinheimera pacifica</name>
    <dbReference type="NCBI Taxonomy" id="173990"/>
    <lineage>
        <taxon>Bacteria</taxon>
        <taxon>Pseudomonadati</taxon>
        <taxon>Pseudomonadota</taxon>
        <taxon>Gammaproteobacteria</taxon>
        <taxon>Chromatiales</taxon>
        <taxon>Chromatiaceae</taxon>
        <taxon>Rheinheimera</taxon>
    </lineage>
</organism>
<feature type="transmembrane region" description="Helical" evidence="1">
    <location>
        <begin position="74"/>
        <end position="93"/>
    </location>
</feature>
<reference evidence="3" key="1">
    <citation type="submission" date="2016-10" db="EMBL/GenBank/DDBJ databases">
        <authorList>
            <person name="Varghese N."/>
            <person name="Submissions S."/>
        </authorList>
    </citation>
    <scope>NUCLEOTIDE SEQUENCE [LARGE SCALE GENOMIC DNA]</scope>
    <source>
        <strain evidence="3">DSM 17616</strain>
    </source>
</reference>
<keyword evidence="1" id="KW-0472">Membrane</keyword>
<name>A0A1H6N6U0_9GAMM</name>
<keyword evidence="3" id="KW-1185">Reference proteome</keyword>